<proteinExistence type="inferred from homology"/>
<comment type="caution">
    <text evidence="3">The sequence shown here is derived from an EMBL/GenBank/DDBJ whole genome shotgun (WGS) entry which is preliminary data.</text>
</comment>
<name>A0A9P8K925_AURME</name>
<evidence type="ECO:0000256" key="2">
    <source>
        <dbReference type="ARBA" id="ARBA00022679"/>
    </source>
</evidence>
<dbReference type="Proteomes" id="UP000767238">
    <property type="component" value="Unassembled WGS sequence"/>
</dbReference>
<evidence type="ECO:0000313" key="4">
    <source>
        <dbReference type="Proteomes" id="UP000767238"/>
    </source>
</evidence>
<dbReference type="InterPro" id="IPR009992">
    <property type="entry name" value="Tri3/Sat12/Sat16/Mac1"/>
</dbReference>
<protein>
    <submittedName>
        <fullName evidence="3">Trichothecene 15-O-acetyltransferase</fullName>
    </submittedName>
</protein>
<dbReference type="GO" id="GO:0016407">
    <property type="term" value="F:acetyltransferase activity"/>
    <property type="evidence" value="ECO:0007669"/>
    <property type="project" value="InterPro"/>
</dbReference>
<feature type="non-terminal residue" evidence="3">
    <location>
        <position position="460"/>
    </location>
</feature>
<gene>
    <name evidence="3" type="ORF">KCV03_g4056</name>
</gene>
<dbReference type="GO" id="GO:0043386">
    <property type="term" value="P:mycotoxin biosynthetic process"/>
    <property type="evidence" value="ECO:0007669"/>
    <property type="project" value="InterPro"/>
</dbReference>
<dbReference type="PANTHER" id="PTHR42034:SF1">
    <property type="entry name" value="CONDENSATION DOMAIN-CONTAINING PROTEIN"/>
    <property type="match status" value="1"/>
</dbReference>
<accession>A0A9P8K925</accession>
<dbReference type="OrthoDB" id="2548233at2759"/>
<keyword evidence="2" id="KW-0808">Transferase</keyword>
<dbReference type="PANTHER" id="PTHR42034">
    <property type="entry name" value="CHROMOSOME 7, WHOLE GENOME SHOTGUN SEQUENCE-RELATED"/>
    <property type="match status" value="1"/>
</dbReference>
<reference evidence="3" key="1">
    <citation type="journal article" date="2021" name="J Fungi (Basel)">
        <title>Virulence traits and population genomics of the black yeast Aureobasidium melanogenum.</title>
        <authorList>
            <person name="Cernosa A."/>
            <person name="Sun X."/>
            <person name="Gostincar C."/>
            <person name="Fang C."/>
            <person name="Gunde-Cimerman N."/>
            <person name="Song Z."/>
        </authorList>
    </citation>
    <scope>NUCLEOTIDE SEQUENCE</scope>
    <source>
        <strain evidence="3">EXF-8016</strain>
    </source>
</reference>
<dbReference type="EMBL" id="JAHFYH010000023">
    <property type="protein sequence ID" value="KAH0223750.1"/>
    <property type="molecule type" value="Genomic_DNA"/>
</dbReference>
<comment type="similarity">
    <text evidence="1">Belongs to the trichothecene O-acetyltransferase family.</text>
</comment>
<dbReference type="AlphaFoldDB" id="A0A9P8K925"/>
<dbReference type="Pfam" id="PF07428">
    <property type="entry name" value="Tri3"/>
    <property type="match status" value="1"/>
</dbReference>
<reference evidence="3" key="2">
    <citation type="submission" date="2021-08" db="EMBL/GenBank/DDBJ databases">
        <authorList>
            <person name="Gostincar C."/>
            <person name="Sun X."/>
            <person name="Song Z."/>
            <person name="Gunde-Cimerman N."/>
        </authorList>
    </citation>
    <scope>NUCLEOTIDE SEQUENCE</scope>
    <source>
        <strain evidence="3">EXF-8016</strain>
    </source>
</reference>
<evidence type="ECO:0000256" key="1">
    <source>
        <dbReference type="ARBA" id="ARBA00006439"/>
    </source>
</evidence>
<dbReference type="Gene3D" id="3.30.559.30">
    <property type="entry name" value="Nonribosomal peptide synthetase, condensation domain"/>
    <property type="match status" value="1"/>
</dbReference>
<sequence>MAMINSKAVEPARYRWHKVRDAAGSVQRRGNGTENWVGLRKENARGQYDCYILLKATIQHPFTLTSLKQRLVHGLLKERVEHPNIACKAFWDKQFGPLIRYTPLSDREEAISWAQQSVEVRATSQSGLELRRDIVSKKKSQNKSSDSFTVYVLADVSDTDTLITKGSSLEILVHFNHIYWDGISARLFLGHLLSSIGQHLEDAQYDWGSEIDNLSAPILDSMKIDPQTLGKDYENSLEEFVSIMFNFGSSHAMTIGTDPGSPDTAVLQLTSFECHKIIQAVKTRVGAEYTITHLGQAATLLTLLKLSPIPNEVLSNRSVIMPLPVNGRRYLREGFADTQYGSCQACAVVVFENLEQYALDFGNKDAVISGLIGAMETTKTAYDHWLNKPYLLPLGLAKDNFLSALMESSETESGGKVVPIFASDGLNDLYIPRTVMARDGTRVLEVDDVVFLTDTYEPGM</sequence>
<evidence type="ECO:0000313" key="3">
    <source>
        <dbReference type="EMBL" id="KAH0223750.1"/>
    </source>
</evidence>
<dbReference type="InterPro" id="IPR023213">
    <property type="entry name" value="CAT-like_dom_sf"/>
</dbReference>
<dbReference type="Gene3D" id="3.30.559.10">
    <property type="entry name" value="Chloramphenicol acetyltransferase-like domain"/>
    <property type="match status" value="1"/>
</dbReference>
<organism evidence="3 4">
    <name type="scientific">Aureobasidium melanogenum</name>
    <name type="common">Aureobasidium pullulans var. melanogenum</name>
    <dbReference type="NCBI Taxonomy" id="46634"/>
    <lineage>
        <taxon>Eukaryota</taxon>
        <taxon>Fungi</taxon>
        <taxon>Dikarya</taxon>
        <taxon>Ascomycota</taxon>
        <taxon>Pezizomycotina</taxon>
        <taxon>Dothideomycetes</taxon>
        <taxon>Dothideomycetidae</taxon>
        <taxon>Dothideales</taxon>
        <taxon>Saccotheciaceae</taxon>
        <taxon>Aureobasidium</taxon>
    </lineage>
</organism>